<gene>
    <name evidence="4" type="ORF">D915_004850</name>
</gene>
<dbReference type="InterPro" id="IPR001024">
    <property type="entry name" value="PLAT/LH2_dom"/>
</dbReference>
<feature type="domain" description="PLAT" evidence="3">
    <location>
        <begin position="1049"/>
        <end position="1164"/>
    </location>
</feature>
<feature type="domain" description="PLAT" evidence="3">
    <location>
        <begin position="2142"/>
        <end position="2267"/>
    </location>
</feature>
<dbReference type="InterPro" id="IPR052970">
    <property type="entry name" value="Inner_ear_hair_cell_LOXHD"/>
</dbReference>
<dbReference type="PANTHER" id="PTHR45901:SF7">
    <property type="entry name" value="OXYGEN-REGULATED PROTEIN 1"/>
    <property type="match status" value="1"/>
</dbReference>
<comment type="caution">
    <text evidence="4">The sequence shown here is derived from an EMBL/GenBank/DDBJ whole genome shotgun (WGS) entry which is preliminary data.</text>
</comment>
<evidence type="ECO:0000259" key="3">
    <source>
        <dbReference type="PROSITE" id="PS50095"/>
    </source>
</evidence>
<dbReference type="InterPro" id="IPR036392">
    <property type="entry name" value="PLAT/LH2_dom_sf"/>
</dbReference>
<feature type="domain" description="PLAT" evidence="3">
    <location>
        <begin position="1882"/>
        <end position="2001"/>
    </location>
</feature>
<dbReference type="SMART" id="SM00308">
    <property type="entry name" value="LH2"/>
    <property type="match status" value="13"/>
</dbReference>
<evidence type="ECO:0000256" key="2">
    <source>
        <dbReference type="SAM" id="MobiDB-lite"/>
    </source>
</evidence>
<dbReference type="Gene3D" id="2.40.180.10">
    <property type="entry name" value="Catalase core domain"/>
    <property type="match status" value="10"/>
</dbReference>
<feature type="domain" description="PLAT" evidence="3">
    <location>
        <begin position="1521"/>
        <end position="1645"/>
    </location>
</feature>
<feature type="domain" description="PLAT" evidence="3">
    <location>
        <begin position="649"/>
        <end position="780"/>
    </location>
</feature>
<feature type="compositionally biased region" description="Basic and acidic residues" evidence="2">
    <location>
        <begin position="1152"/>
        <end position="1166"/>
    </location>
</feature>
<dbReference type="PROSITE" id="PS50095">
    <property type="entry name" value="PLAT"/>
    <property type="match status" value="17"/>
</dbReference>
<dbReference type="SUPFAM" id="SSF49723">
    <property type="entry name" value="Lipase/lipooxygenase domain (PLAT/LH2 domain)"/>
    <property type="match status" value="17"/>
</dbReference>
<dbReference type="PANTHER" id="PTHR45901">
    <property type="entry name" value="PROTEIN CBG12474"/>
    <property type="match status" value="1"/>
</dbReference>
<name>A0A4E0S1C2_FASHE</name>
<feature type="domain" description="PLAT" evidence="3">
    <location>
        <begin position="1385"/>
        <end position="1508"/>
    </location>
</feature>
<proteinExistence type="predicted"/>
<feature type="domain" description="PLAT" evidence="3">
    <location>
        <begin position="920"/>
        <end position="1038"/>
    </location>
</feature>
<sequence>MLRNMSEPNQPIDPYLLEFYKANYSFTSKRAKKKMENGTCCGHRTCHLDRFNLISNAKTIPVRPFTLYKVLVTTADVSNAGTSANVYITLKGDWGSSVRQKLKKLREKPSRRKPVRLESGSTHSFYVVSPDLGNIKSVVIEHDSTRKEDGWLLECIQVLHPLTRRRYMFLCNHWLSLYKEDGLLVRELFGVRSAKTKYSIVVVTGDCEAAGTDCNVFIKLFGRTGITPRIQLVYNQSTRESRSVYYSPFARGMSSKFIVNAPSVGAMTHVRISHDGRGELPHWFLERLVVTDLSYPKWTYYFHGSVWLSPTYADRKLFRMIRGTREPTGSGVETEYQLTFYTGDLPEAATTADVFVQFHGESGISREMWLNDTPWQRSTTIQPHNHIRFARGNCVQVRLPPCQQYGPLKELSVGHNRRGSNPKWYLEKVIVDDLRLNRVYEFPCHDWIDEPNQKQLVCTRSQTREPSKEEKWRKLPIEIYVHTGNESTFSVSTQVFIRLYGPEESSEMDSTKSSKRVRTVSGGSRTTKSVQSESTEANAHTSVTEDRTYATRRIWLSDGVYERNRVTRFRIDLPVPFCISPFTRVEVGHDGSGKQPPWFLDRLVLYCPVTGFKQTFLCNHWLAKEKEDGKTVRTLLEDKNQRVRGESRVPWTIRVKTSKTTGAGTTSIVKLILYGLKQKTDVVNLDSAHLDDQSDWVPERAKISTTLFTPGTEVAFRADLQDIGIPYKLRIGHDNSGTNPAWHLERVTLYNWNTDQEYLFLCNRWLGGKHDDQAIVRELPAQGPGILKPASICHYKLAITTGDKDRAETSARVFINLFGECGDTGERWLVDSIAGNKLFRRCQTDEFLLEAVDLKNIKRIRIGHDSQQAGGGWYLHKVVVKQMEDPKKVFTFVCDRWLDVKKDDGLTVRDLVENTAIESILYEIVVKTGNIQEAGTSANVFLCMYGKNGDTGPIRLKGSTMGAHEFKSGASDVFQIPAEDVGELTKIRLWHDDNGRSPGWFLDQVSVVAPHLGRRYVFRTHRWLDRNQGDGKTQVDLEPTQIEQVDKAVCHEVTVYTGVCTGAGTNGSVSLQIFGSPLNRTTNVIHIASDGKHFQTASVDIFKIFTENVGIIQKINIGHDCTRMGWYLDRVRIRRPVDTGEVSPSRTNLVKDTQKKPSEFSPKKDAQNSLDSIRSSVLEKSGSYNQMCCLRDEDGMENYWFIAKDWLAKDKGYCQMFRDLIATTEDGQILTRLTESTYEILVQTGTQENAGTTSRVYLTMYGSQAQSGDLLLNNLHTGSKLFSSGAKTVFTLKLCGLGELNKVKVYHDSSGEMPTWFLDHILITETRANQTKQYLFPCYQWLGKDVADGSASRVLMTASPELRQRWKAGENIRADSRLINSDRSTPFIVRVCTGTDPGAGTDSNVYLELFGEQTSSGLIPLKTSLNQSGHSVVNKFEAGCLDTFTVKAMDIGPLKKIRLAHDSTGVGPSWQVARVEIDAPKLNLGWTFPCNRWLKSRTDRKMSELDLYPQPDLTRFLRSTMSFEVTVFTSEESSPLMTAAVFLQIYGQDGQSSLPIRLQFAEDSTTLFKRNSVDTFYVEVLELHMPVSKIRIWHDNNGVSPHWHVRRIELRHVRADRQVIETYVFLCEKWLSRGKVDGAIERELVASKRLEANAAGQNEEISLANRPSVLNYEIRVITGNRPHAGTDANVYLTLFGENGDSGERKLAKSQTNANKFESGQTDVFLWEAVDLGQLHKARIRHDNSGVGPSWFLSRIEVQPLGERKMDTESGTADKPSSAPPSTVAIQWKPTVFYCERWLSTHHEDSLIDRTLLAQDYQPRLDDSQSLTSIQTTADLNPLMKHALLPKGVVIFPRKVVDLASGQQTSEGSHIESTSENERLPTTPYHVRVVTGSVKHAGTTGPVWIRCVGRNRRDSGKMMLFHERRGTHLVKGSAQSFYFDAPIVDEIIEVEVCNESVGDKAVGWFLRSLDIDLLTEGKQYHLECNTWLSSKRADGKTQRCFPVTTGGARVHPKLISYHVVINTADEENAGLDSDVYLKLFGSEGTTHENLLEKCGHRFERGTMDKFRVEFEDVGSIEKLRLRYDAEGERRQWKLRDVVISRPGKSYQCGMPASGWYSIKNDGLKCNWADLVASVNGVEQLRRVDLRIRVKTSNISGAATDSGVYLRLFGQHGDSGDLGLKTSFEKHTSFRQNAVDEFLISSIPELGTLSRCRLWHDAKGRSTSWHCEWVEVQEVLLEATARCARQWRFNCSKWLSTKEGDQLLVRDLPCTEESINDPARGRLTDPVVINTTLAMAEVAKAVNLPDRHYGDIAYDVYIKTGDMKDAGTPHQLYLTLEGKEGLSRKGQTSSLEGVSLQTGSTNHLKLLSPPLGKLTKVRLCIIGKSGTGQTSSGKIDRSYHWYCERIVVVDPITQQEYQFQAKKWIESVTSRATWNETVIDVTSIVENKNLQIVKEWKEKATKRYKVSVYTGNKLGGGTDANVYIQLFGETAGLDSGLQPLKKEGRNLFERNQIDEFQIESYDLGFLRRIVILQDNSGASASWFLDKILVTDLARNVVYNFPCEQWLSKSKGDKRTWKEIYALP</sequence>
<feature type="domain" description="PLAT" evidence="3">
    <location>
        <begin position="66"/>
        <end position="189"/>
    </location>
</feature>
<dbReference type="Proteomes" id="UP000230066">
    <property type="component" value="Unassembled WGS sequence"/>
</dbReference>
<feature type="domain" description="PLAT" evidence="3">
    <location>
        <begin position="475"/>
        <end position="636"/>
    </location>
</feature>
<feature type="region of interest" description="Disordered" evidence="2">
    <location>
        <begin position="505"/>
        <end position="543"/>
    </location>
</feature>
<feature type="domain" description="PLAT" evidence="3">
    <location>
        <begin position="2014"/>
        <end position="2129"/>
    </location>
</feature>
<dbReference type="Gene3D" id="2.60.60.20">
    <property type="entry name" value="PLAT/LH2 domain"/>
    <property type="match status" value="7"/>
</dbReference>
<feature type="region of interest" description="Disordered" evidence="2">
    <location>
        <begin position="1762"/>
        <end position="1781"/>
    </location>
</feature>
<evidence type="ECO:0000313" key="4">
    <source>
        <dbReference type="EMBL" id="THD24440.1"/>
    </source>
</evidence>
<protein>
    <recommendedName>
        <fullName evidence="3">PLAT domain-containing protein</fullName>
    </recommendedName>
</protein>
<feature type="domain" description="PLAT" evidence="3">
    <location>
        <begin position="2460"/>
        <end position="2578"/>
    </location>
</feature>
<feature type="domain" description="PLAT" evidence="3">
    <location>
        <begin position="2310"/>
        <end position="2437"/>
    </location>
</feature>
<feature type="compositionally biased region" description="Polar residues" evidence="2">
    <location>
        <begin position="1142"/>
        <end position="1151"/>
    </location>
</feature>
<dbReference type="CDD" id="cd01756">
    <property type="entry name" value="PLAT_repeat"/>
    <property type="match status" value="5"/>
</dbReference>
<feature type="compositionally biased region" description="Polar residues" evidence="2">
    <location>
        <begin position="521"/>
        <end position="542"/>
    </location>
</feature>
<evidence type="ECO:0000313" key="5">
    <source>
        <dbReference type="Proteomes" id="UP000230066"/>
    </source>
</evidence>
<feature type="domain" description="PLAT" evidence="3">
    <location>
        <begin position="793"/>
        <end position="912"/>
    </location>
</feature>
<dbReference type="EMBL" id="JXXN02001601">
    <property type="protein sequence ID" value="THD24440.1"/>
    <property type="molecule type" value="Genomic_DNA"/>
</dbReference>
<comment type="caution">
    <text evidence="1">Lacks conserved residue(s) required for the propagation of feature annotation.</text>
</comment>
<feature type="domain" description="PLAT" evidence="3">
    <location>
        <begin position="1670"/>
        <end position="1812"/>
    </location>
</feature>
<accession>A0A4E0S1C2</accession>
<keyword evidence="5" id="KW-1185">Reference proteome</keyword>
<reference evidence="4" key="1">
    <citation type="submission" date="2019-03" db="EMBL/GenBank/DDBJ databases">
        <title>Improved annotation for the trematode Fasciola hepatica.</title>
        <authorList>
            <person name="Choi Y.-J."/>
            <person name="Martin J."/>
            <person name="Mitreva M."/>
        </authorList>
    </citation>
    <scope>NUCLEOTIDE SEQUENCE [LARGE SCALE GENOMIC DNA]</scope>
</reference>
<feature type="domain" description="PLAT" evidence="3">
    <location>
        <begin position="1236"/>
        <end position="1356"/>
    </location>
</feature>
<feature type="region of interest" description="Disordered" evidence="2">
    <location>
        <begin position="1139"/>
        <end position="1168"/>
    </location>
</feature>
<evidence type="ECO:0000256" key="1">
    <source>
        <dbReference type="PROSITE-ProRule" id="PRU00152"/>
    </source>
</evidence>
<feature type="domain" description="PLAT" evidence="3">
    <location>
        <begin position="334"/>
        <end position="462"/>
    </location>
</feature>
<organism evidence="4 5">
    <name type="scientific">Fasciola hepatica</name>
    <name type="common">Liver fluke</name>
    <dbReference type="NCBI Taxonomy" id="6192"/>
    <lineage>
        <taxon>Eukaryota</taxon>
        <taxon>Metazoa</taxon>
        <taxon>Spiralia</taxon>
        <taxon>Lophotrochozoa</taxon>
        <taxon>Platyhelminthes</taxon>
        <taxon>Trematoda</taxon>
        <taxon>Digenea</taxon>
        <taxon>Plagiorchiida</taxon>
        <taxon>Echinostomata</taxon>
        <taxon>Echinostomatoidea</taxon>
        <taxon>Fasciolidae</taxon>
        <taxon>Fasciola</taxon>
    </lineage>
</organism>
<dbReference type="Pfam" id="PF01477">
    <property type="entry name" value="PLAT"/>
    <property type="match status" value="17"/>
</dbReference>
<feature type="domain" description="PLAT" evidence="3">
    <location>
        <begin position="196"/>
        <end position="322"/>
    </location>
</feature>